<keyword evidence="2" id="KW-1185">Reference proteome</keyword>
<name>A0ABV7AVD2_9GAMM</name>
<reference evidence="2" key="1">
    <citation type="journal article" date="2019" name="Int. J. Syst. Evol. Microbiol.">
        <title>The Global Catalogue of Microorganisms (GCM) 10K type strain sequencing project: providing services to taxonomists for standard genome sequencing and annotation.</title>
        <authorList>
            <consortium name="The Broad Institute Genomics Platform"/>
            <consortium name="The Broad Institute Genome Sequencing Center for Infectious Disease"/>
            <person name="Wu L."/>
            <person name="Ma J."/>
        </authorList>
    </citation>
    <scope>NUCLEOTIDE SEQUENCE [LARGE SCALE GENOMIC DNA]</scope>
    <source>
        <strain evidence="2">KCTC 62195</strain>
    </source>
</reference>
<gene>
    <name evidence="1" type="ORF">ACFOJE_12610</name>
</gene>
<dbReference type="EMBL" id="JBHRSJ010000023">
    <property type="protein sequence ID" value="MFC2973053.1"/>
    <property type="molecule type" value="Genomic_DNA"/>
</dbReference>
<evidence type="ECO:0000313" key="2">
    <source>
        <dbReference type="Proteomes" id="UP001595457"/>
    </source>
</evidence>
<accession>A0ABV7AVD2</accession>
<proteinExistence type="predicted"/>
<organism evidence="1 2">
    <name type="scientific">Azotobacter bryophylli</name>
    <dbReference type="NCBI Taxonomy" id="1986537"/>
    <lineage>
        <taxon>Bacteria</taxon>
        <taxon>Pseudomonadati</taxon>
        <taxon>Pseudomonadota</taxon>
        <taxon>Gammaproteobacteria</taxon>
        <taxon>Pseudomonadales</taxon>
        <taxon>Pseudomonadaceae</taxon>
        <taxon>Azotobacter</taxon>
    </lineage>
</organism>
<evidence type="ECO:0000313" key="1">
    <source>
        <dbReference type="EMBL" id="MFC2973053.1"/>
    </source>
</evidence>
<dbReference type="RefSeq" id="WP_377814714.1">
    <property type="nucleotide sequence ID" value="NZ_JBHRSJ010000023.1"/>
</dbReference>
<comment type="caution">
    <text evidence="1">The sequence shown here is derived from an EMBL/GenBank/DDBJ whole genome shotgun (WGS) entry which is preliminary data.</text>
</comment>
<dbReference type="Proteomes" id="UP001595457">
    <property type="component" value="Unassembled WGS sequence"/>
</dbReference>
<sequence length="62" mass="7075">MTDKTIEQHARDTMNALIAGGYLPGSAIFLSEGCVRIDKEMLRALEEQLRDYYSTRLNEPEL</sequence>
<protein>
    <submittedName>
        <fullName evidence="1">Uncharacterized protein</fullName>
    </submittedName>
</protein>